<dbReference type="InterPro" id="IPR036388">
    <property type="entry name" value="WH-like_DNA-bd_sf"/>
</dbReference>
<dbReference type="Gene3D" id="3.40.190.290">
    <property type="match status" value="1"/>
</dbReference>
<proteinExistence type="inferred from homology"/>
<keyword evidence="4" id="KW-0804">Transcription</keyword>
<dbReference type="PROSITE" id="PS50931">
    <property type="entry name" value="HTH_LYSR"/>
    <property type="match status" value="1"/>
</dbReference>
<dbReference type="SUPFAM" id="SSF53850">
    <property type="entry name" value="Periplasmic binding protein-like II"/>
    <property type="match status" value="1"/>
</dbReference>
<organism evidence="6 7">
    <name type="scientific">Paraburkholderia lycopersici</name>
    <dbReference type="NCBI Taxonomy" id="416944"/>
    <lineage>
        <taxon>Bacteria</taxon>
        <taxon>Pseudomonadati</taxon>
        <taxon>Pseudomonadota</taxon>
        <taxon>Betaproteobacteria</taxon>
        <taxon>Burkholderiales</taxon>
        <taxon>Burkholderiaceae</taxon>
        <taxon>Paraburkholderia</taxon>
    </lineage>
</organism>
<dbReference type="STRING" id="416944.SAMN05421548_1157"/>
<dbReference type="EMBL" id="FMYQ01000015">
    <property type="protein sequence ID" value="SDD14038.1"/>
    <property type="molecule type" value="Genomic_DNA"/>
</dbReference>
<reference evidence="7" key="1">
    <citation type="submission" date="2016-09" db="EMBL/GenBank/DDBJ databases">
        <authorList>
            <person name="Varghese N."/>
            <person name="Submissions S."/>
        </authorList>
    </citation>
    <scope>NUCLEOTIDE SEQUENCE [LARGE SCALE GENOMIC DNA]</scope>
    <source>
        <strain evidence="7">TNe-862</strain>
    </source>
</reference>
<evidence type="ECO:0000256" key="4">
    <source>
        <dbReference type="ARBA" id="ARBA00023163"/>
    </source>
</evidence>
<evidence type="ECO:0000259" key="5">
    <source>
        <dbReference type="PROSITE" id="PS50931"/>
    </source>
</evidence>
<dbReference type="InterPro" id="IPR005119">
    <property type="entry name" value="LysR_subst-bd"/>
</dbReference>
<dbReference type="Proteomes" id="UP000198908">
    <property type="component" value="Unassembled WGS sequence"/>
</dbReference>
<dbReference type="SUPFAM" id="SSF46785">
    <property type="entry name" value="Winged helix' DNA-binding domain"/>
    <property type="match status" value="1"/>
</dbReference>
<dbReference type="PRINTS" id="PR00039">
    <property type="entry name" value="HTHLYSR"/>
</dbReference>
<protein>
    <submittedName>
        <fullName evidence="6">Transcriptional regulator, LysR family</fullName>
    </submittedName>
</protein>
<dbReference type="PANTHER" id="PTHR30419:SF8">
    <property type="entry name" value="NITROGEN ASSIMILATION TRANSCRIPTIONAL ACTIVATOR-RELATED"/>
    <property type="match status" value="1"/>
</dbReference>
<comment type="similarity">
    <text evidence="1">Belongs to the LysR transcriptional regulatory family.</text>
</comment>
<dbReference type="AlphaFoldDB" id="A0A1G6SAW4"/>
<dbReference type="FunFam" id="1.10.10.10:FF:000001">
    <property type="entry name" value="LysR family transcriptional regulator"/>
    <property type="match status" value="1"/>
</dbReference>
<dbReference type="OrthoDB" id="5671700at2"/>
<keyword evidence="3" id="KW-0238">DNA-binding</keyword>
<keyword evidence="7" id="KW-1185">Reference proteome</keyword>
<sequence length="304" mass="33443">MPIDIRALRYFVETVQLGSFTQAAAAVFVTQSTISKMVRQLEDEVGQPLLIRDGRQVQLTDVGRVVYERGLQALSVIRELQLEVADVAQLGRGQLTVGMPPMGNLFFPAAVRAFQQRYPKLELRLAEHGGQLLEQKVVAGELEVGATVLLPGSSQEKLATRVIARYTIWAVGPREVPWAGRRTVRLAAMKGQPLILLDDGFALTRRLHAAFREAGIEPHIVARSGHWDFLAAMAAAGLGTTFLPEPFLARLDVSNLALARVTEPALDWTLMHIWSPDRYMSHAARAWLAVCDEVLGKPARVGAL</sequence>
<name>A0A1G6SAW4_9BURK</name>
<gene>
    <name evidence="6" type="ORF">SAMN05421548_1157</name>
</gene>
<feature type="domain" description="HTH lysR-type" evidence="5">
    <location>
        <begin position="3"/>
        <end position="60"/>
    </location>
</feature>
<dbReference type="Gene3D" id="1.10.10.10">
    <property type="entry name" value="Winged helix-like DNA-binding domain superfamily/Winged helix DNA-binding domain"/>
    <property type="match status" value="1"/>
</dbReference>
<evidence type="ECO:0000256" key="1">
    <source>
        <dbReference type="ARBA" id="ARBA00009437"/>
    </source>
</evidence>
<dbReference type="Pfam" id="PF00126">
    <property type="entry name" value="HTH_1"/>
    <property type="match status" value="1"/>
</dbReference>
<dbReference type="RefSeq" id="WP_091998579.1">
    <property type="nucleotide sequence ID" value="NZ_FMYQ01000015.1"/>
</dbReference>
<dbReference type="InterPro" id="IPR036390">
    <property type="entry name" value="WH_DNA-bd_sf"/>
</dbReference>
<dbReference type="GO" id="GO:0003677">
    <property type="term" value="F:DNA binding"/>
    <property type="evidence" value="ECO:0007669"/>
    <property type="project" value="UniProtKB-KW"/>
</dbReference>
<evidence type="ECO:0000313" key="6">
    <source>
        <dbReference type="EMBL" id="SDD14038.1"/>
    </source>
</evidence>
<accession>A0A1G6SAW4</accession>
<evidence type="ECO:0000256" key="3">
    <source>
        <dbReference type="ARBA" id="ARBA00023125"/>
    </source>
</evidence>
<keyword evidence="2" id="KW-0805">Transcription regulation</keyword>
<dbReference type="GO" id="GO:0003700">
    <property type="term" value="F:DNA-binding transcription factor activity"/>
    <property type="evidence" value="ECO:0007669"/>
    <property type="project" value="InterPro"/>
</dbReference>
<dbReference type="InterPro" id="IPR000847">
    <property type="entry name" value="LysR_HTH_N"/>
</dbReference>
<dbReference type="PANTHER" id="PTHR30419">
    <property type="entry name" value="HTH-TYPE TRANSCRIPTIONAL REGULATOR YBHD"/>
    <property type="match status" value="1"/>
</dbReference>
<evidence type="ECO:0000256" key="2">
    <source>
        <dbReference type="ARBA" id="ARBA00023015"/>
    </source>
</evidence>
<dbReference type="InterPro" id="IPR050950">
    <property type="entry name" value="HTH-type_LysR_regulators"/>
</dbReference>
<evidence type="ECO:0000313" key="7">
    <source>
        <dbReference type="Proteomes" id="UP000198908"/>
    </source>
</evidence>
<dbReference type="GO" id="GO:0005829">
    <property type="term" value="C:cytosol"/>
    <property type="evidence" value="ECO:0007669"/>
    <property type="project" value="TreeGrafter"/>
</dbReference>
<dbReference type="Pfam" id="PF03466">
    <property type="entry name" value="LysR_substrate"/>
    <property type="match status" value="1"/>
</dbReference>